<evidence type="ECO:0000313" key="2">
    <source>
        <dbReference type="Proteomes" id="UP000198034"/>
    </source>
</evidence>
<dbReference type="Proteomes" id="UP000198034">
    <property type="component" value="Unassembled WGS sequence"/>
</dbReference>
<accession>A0A246GG07</accession>
<organism evidence="1 2">
    <name type="scientific">Flavobacterium columnare</name>
    <dbReference type="NCBI Taxonomy" id="996"/>
    <lineage>
        <taxon>Bacteria</taxon>
        <taxon>Pseudomonadati</taxon>
        <taxon>Bacteroidota</taxon>
        <taxon>Flavobacteriia</taxon>
        <taxon>Flavobacteriales</taxon>
        <taxon>Flavobacteriaceae</taxon>
        <taxon>Flavobacterium</taxon>
    </lineage>
</organism>
<sequence>MNILGIEIDTDGQYKSDSYSMFVGSGNAEYNKEFTKTFYINDKIKRLEKVRELSKMYKSHSKQTFIDEDFYSWNKYFKTIELYINACKSSMFFNHSTYDSIKRQLEIEVYCLEIIEKANLIYQNNNFEAINYLIDIQYKTHKNIFDEPKNDLIYRSQYNALIYDIIQLEINKLSNIEAPEIKPQQNEIIKNGLSQKQIALLFKCLFELDVFTKKLINSDNTKQAKLIALMAGIDISEKPNNWNFYKYWNSVQSINDDKQILKKSNLEIVLNIAKTIDFKELEDNIIKKIKELN</sequence>
<gene>
    <name evidence="1" type="ORF">BWK62_00415</name>
</gene>
<dbReference type="AlphaFoldDB" id="A0A246GG07"/>
<proteinExistence type="predicted"/>
<name>A0A246GG07_9FLAO</name>
<reference evidence="1 2" key="1">
    <citation type="journal article" date="2017" name="Infect. Genet. Evol.">
        <title>Comparative genome analysis of fish pathogen Flavobacterium columnare reveals extensive sequence diversity within the species.</title>
        <authorList>
            <person name="Kayansamruaj P."/>
            <person name="Dong H.T."/>
            <person name="Hirono I."/>
            <person name="Kondo H."/>
            <person name="Senapin S."/>
            <person name="Rodkhum C."/>
        </authorList>
    </citation>
    <scope>NUCLEOTIDE SEQUENCE [LARGE SCALE GENOMIC DNA]</scope>
    <source>
        <strain evidence="1 2">1214</strain>
    </source>
</reference>
<comment type="caution">
    <text evidence="1">The sequence shown here is derived from an EMBL/GenBank/DDBJ whole genome shotgun (WGS) entry which is preliminary data.</text>
</comment>
<evidence type="ECO:0000313" key="1">
    <source>
        <dbReference type="EMBL" id="OWP79736.1"/>
    </source>
</evidence>
<protein>
    <submittedName>
        <fullName evidence="1">Uncharacterized protein</fullName>
    </submittedName>
</protein>
<dbReference type="EMBL" id="MTCY01000001">
    <property type="protein sequence ID" value="OWP79736.1"/>
    <property type="molecule type" value="Genomic_DNA"/>
</dbReference>